<evidence type="ECO:0000313" key="3">
    <source>
        <dbReference type="Proteomes" id="UP000626242"/>
    </source>
</evidence>
<proteinExistence type="predicted"/>
<keyword evidence="1" id="KW-0472">Membrane</keyword>
<keyword evidence="3" id="KW-1185">Reference proteome</keyword>
<feature type="transmembrane region" description="Helical" evidence="1">
    <location>
        <begin position="313"/>
        <end position="336"/>
    </location>
</feature>
<organism evidence="2 3">
    <name type="scientific">Kaistella pullorum</name>
    <dbReference type="NCBI Taxonomy" id="2763074"/>
    <lineage>
        <taxon>Bacteria</taxon>
        <taxon>Pseudomonadati</taxon>
        <taxon>Bacteroidota</taxon>
        <taxon>Flavobacteriia</taxon>
        <taxon>Flavobacteriales</taxon>
        <taxon>Weeksellaceae</taxon>
        <taxon>Chryseobacterium group</taxon>
        <taxon>Kaistella</taxon>
    </lineage>
</organism>
<protein>
    <recommendedName>
        <fullName evidence="4">Beta-carotene 15,15'-monooxygenase</fullName>
    </recommendedName>
</protein>
<dbReference type="EMBL" id="JACSPS010000001">
    <property type="protein sequence ID" value="MBD8016889.1"/>
    <property type="molecule type" value="Genomic_DNA"/>
</dbReference>
<evidence type="ECO:0000313" key="2">
    <source>
        <dbReference type="EMBL" id="MBD8016889.1"/>
    </source>
</evidence>
<keyword evidence="1" id="KW-0812">Transmembrane</keyword>
<evidence type="ECO:0000256" key="1">
    <source>
        <dbReference type="SAM" id="Phobius"/>
    </source>
</evidence>
<feature type="transmembrane region" description="Helical" evidence="1">
    <location>
        <begin position="78"/>
        <end position="97"/>
    </location>
</feature>
<gene>
    <name evidence="2" type="ORF">H9628_00215</name>
</gene>
<feature type="transmembrane region" description="Helical" evidence="1">
    <location>
        <begin position="208"/>
        <end position="229"/>
    </location>
</feature>
<comment type="caution">
    <text evidence="2">The sequence shown here is derived from an EMBL/GenBank/DDBJ whole genome shotgun (WGS) entry which is preliminary data.</text>
</comment>
<feature type="transmembrane region" description="Helical" evidence="1">
    <location>
        <begin position="235"/>
        <end position="255"/>
    </location>
</feature>
<feature type="transmembrane region" description="Helical" evidence="1">
    <location>
        <begin position="49"/>
        <end position="66"/>
    </location>
</feature>
<name>A0ABR8WIK1_9FLAO</name>
<accession>A0ABR8WIK1</accession>
<feature type="transmembrane region" description="Helical" evidence="1">
    <location>
        <begin position="378"/>
        <end position="398"/>
    </location>
</feature>
<feature type="transmembrane region" description="Helical" evidence="1">
    <location>
        <begin position="275"/>
        <end position="293"/>
    </location>
</feature>
<feature type="transmembrane region" description="Helical" evidence="1">
    <location>
        <begin position="178"/>
        <end position="196"/>
    </location>
</feature>
<feature type="transmembrane region" description="Helical" evidence="1">
    <location>
        <begin position="135"/>
        <end position="158"/>
    </location>
</feature>
<feature type="transmembrane region" description="Helical" evidence="1">
    <location>
        <begin position="348"/>
        <end position="372"/>
    </location>
</feature>
<sequence>MQRTFWLKFALFNFVIVALLGVVMRYKIPYSLPFLDQKHVQEAHSHFAFYGWITNILYVLLTDYLLKNLPNLNVRKYRYLIIANLTASFAMLGLFIYGGYFWGSIAASAAALFVSFGFAYCFYMDSRKLQDTSKIWFLGGLFFAVISSAGVFNLGYMMSSNNVTQDWYLGSEYYYLHFQYNGFFIFSCIGLLLYSLKEAGSSIGARENRLLFWLMFIGCLIGFGLSVLWLKLPVYIFVIIVIASLMQTAGAVMLYNFVKRSWTHLVLKWSPMQRFVLIFVGFAFAVKIALQLGSNIPALSQFAFGFRNVVIAYLHLVLLMCIATFLVSQILATNYFTIGKTLLLGLKIYLLGIFLQEALLGIMGVLSIKYISLPFSQHLLLAVAVLIFIGLVIMFFNLKRKNTQQISKI</sequence>
<evidence type="ECO:0008006" key="4">
    <source>
        <dbReference type="Google" id="ProtNLM"/>
    </source>
</evidence>
<dbReference type="Proteomes" id="UP000626242">
    <property type="component" value="Unassembled WGS sequence"/>
</dbReference>
<dbReference type="RefSeq" id="WP_251832107.1">
    <property type="nucleotide sequence ID" value="NZ_JACSPS010000001.1"/>
</dbReference>
<keyword evidence="1" id="KW-1133">Transmembrane helix</keyword>
<reference evidence="2 3" key="1">
    <citation type="submission" date="2020-08" db="EMBL/GenBank/DDBJ databases">
        <title>A Genomic Blueprint of the Chicken Gut Microbiome.</title>
        <authorList>
            <person name="Gilroy R."/>
            <person name="Ravi A."/>
            <person name="Getino M."/>
            <person name="Pursley I."/>
            <person name="Horton D.L."/>
            <person name="Alikhan N.-F."/>
            <person name="Baker D."/>
            <person name="Gharbi K."/>
            <person name="Hall N."/>
            <person name="Watson M."/>
            <person name="Adriaenssens E.M."/>
            <person name="Foster-Nyarko E."/>
            <person name="Jarju S."/>
            <person name="Secka A."/>
            <person name="Antonio M."/>
            <person name="Oren A."/>
            <person name="Chaudhuri R."/>
            <person name="La Ragione R.M."/>
            <person name="Hildebrand F."/>
            <person name="Pallen M.J."/>
        </authorList>
    </citation>
    <scope>NUCLEOTIDE SEQUENCE [LARGE SCALE GENOMIC DNA]</scope>
    <source>
        <strain evidence="2 3">Sa1CVA4</strain>
    </source>
</reference>
<feature type="transmembrane region" description="Helical" evidence="1">
    <location>
        <begin position="103"/>
        <end position="123"/>
    </location>
</feature>